<dbReference type="AlphaFoldDB" id="A0A927C9Q8"/>
<gene>
    <name evidence="1" type="ORF">IDH45_09980</name>
</gene>
<accession>A0A927C9Q8</accession>
<dbReference type="EMBL" id="JACXJA010000010">
    <property type="protein sequence ID" value="MBD2862311.1"/>
    <property type="molecule type" value="Genomic_DNA"/>
</dbReference>
<name>A0A927C9Q8_9BACL</name>
<organism evidence="1 2">
    <name type="scientific">Paenibacillus oceani</name>
    <dbReference type="NCBI Taxonomy" id="2772510"/>
    <lineage>
        <taxon>Bacteria</taxon>
        <taxon>Bacillati</taxon>
        <taxon>Bacillota</taxon>
        <taxon>Bacilli</taxon>
        <taxon>Bacillales</taxon>
        <taxon>Paenibacillaceae</taxon>
        <taxon>Paenibacillus</taxon>
    </lineage>
</organism>
<protein>
    <submittedName>
        <fullName evidence="1">Extracellular solute-binding protein</fullName>
    </submittedName>
</protein>
<dbReference type="Proteomes" id="UP000639396">
    <property type="component" value="Unassembled WGS sequence"/>
</dbReference>
<proteinExistence type="predicted"/>
<sequence length="426" mass="47436">MAGSIVLIAGCAGGEEASNTVGNNADLPQASDEYSGGPVELLVKDQNAALTESEFEKIARQVKVKYPDISLKMTKDPIDTLLAAGTVPDLVTVSNPSLGTYLDIDYPEDLNPMIKRFKVDLNRIDPTVLETLKQYGKDGGIYGIPFGMNYGAMVYNKDIFDKFGVPYPTDSITWEQFLDLSKRLTRMDGEVQYIGGTPDRIMNLLKQNGISNMDAKDEKAILTTEKHQYVFSYMKELFEIPGLVNDKVHLPTNVNSNTIAMKSNWIASFAAFFTKNPPEYDWDLTAYPVFKDKQTGNPVDFHMMTVSKTSKHKEAAYRVLLTMMSEEMQLALSKSGRLSILNDPNVKLTYASDSKVFEGKNLKAVLSVPPSPLPDYSTWTPAVKPFIDSALKDIAYNKSDINTALREAEEKANRKIEEERAMKGIK</sequence>
<reference evidence="1" key="1">
    <citation type="submission" date="2020-09" db="EMBL/GenBank/DDBJ databases">
        <title>A novel bacterium of genus Paenibacillus, isolated from South China Sea.</title>
        <authorList>
            <person name="Huang H."/>
            <person name="Mo K."/>
            <person name="Hu Y."/>
        </authorList>
    </citation>
    <scope>NUCLEOTIDE SEQUENCE</scope>
    <source>
        <strain evidence="1">IB182363</strain>
    </source>
</reference>
<dbReference type="PANTHER" id="PTHR43649:SF12">
    <property type="entry name" value="DIACETYLCHITOBIOSE BINDING PROTEIN DASA"/>
    <property type="match status" value="1"/>
</dbReference>
<keyword evidence="2" id="KW-1185">Reference proteome</keyword>
<dbReference type="InterPro" id="IPR050490">
    <property type="entry name" value="Bact_solute-bd_prot1"/>
</dbReference>
<evidence type="ECO:0000313" key="2">
    <source>
        <dbReference type="Proteomes" id="UP000639396"/>
    </source>
</evidence>
<dbReference type="SUPFAM" id="SSF53850">
    <property type="entry name" value="Periplasmic binding protein-like II"/>
    <property type="match status" value="1"/>
</dbReference>
<evidence type="ECO:0000313" key="1">
    <source>
        <dbReference type="EMBL" id="MBD2862311.1"/>
    </source>
</evidence>
<dbReference type="RefSeq" id="WP_190927068.1">
    <property type="nucleotide sequence ID" value="NZ_JACXJA010000010.1"/>
</dbReference>
<dbReference type="InterPro" id="IPR006059">
    <property type="entry name" value="SBP"/>
</dbReference>
<dbReference type="Gene3D" id="3.40.190.10">
    <property type="entry name" value="Periplasmic binding protein-like II"/>
    <property type="match status" value="1"/>
</dbReference>
<dbReference type="PANTHER" id="PTHR43649">
    <property type="entry name" value="ARABINOSE-BINDING PROTEIN-RELATED"/>
    <property type="match status" value="1"/>
</dbReference>
<comment type="caution">
    <text evidence="1">The sequence shown here is derived from an EMBL/GenBank/DDBJ whole genome shotgun (WGS) entry which is preliminary data.</text>
</comment>
<dbReference type="Pfam" id="PF13416">
    <property type="entry name" value="SBP_bac_8"/>
    <property type="match status" value="1"/>
</dbReference>